<evidence type="ECO:0000259" key="3">
    <source>
        <dbReference type="PROSITE" id="PS51186"/>
    </source>
</evidence>
<keyword evidence="6" id="KW-1185">Reference proteome</keyword>
<evidence type="ECO:0000313" key="6">
    <source>
        <dbReference type="Proteomes" id="UP001374579"/>
    </source>
</evidence>
<dbReference type="EMBL" id="JBAMIC010000002">
    <property type="protein sequence ID" value="KAK7112830.1"/>
    <property type="molecule type" value="Genomic_DNA"/>
</dbReference>
<evidence type="ECO:0000259" key="4">
    <source>
        <dbReference type="PROSITE" id="PS51731"/>
    </source>
</evidence>
<dbReference type="GO" id="GO:0006526">
    <property type="term" value="P:L-arginine biosynthetic process"/>
    <property type="evidence" value="ECO:0007669"/>
    <property type="project" value="TreeGrafter"/>
</dbReference>
<evidence type="ECO:0000256" key="2">
    <source>
        <dbReference type="ARBA" id="ARBA00022679"/>
    </source>
</evidence>
<name>A0AAN9BWZ3_9CAEN</name>
<organism evidence="5 6">
    <name type="scientific">Littorina saxatilis</name>
    <dbReference type="NCBI Taxonomy" id="31220"/>
    <lineage>
        <taxon>Eukaryota</taxon>
        <taxon>Metazoa</taxon>
        <taxon>Spiralia</taxon>
        <taxon>Lophotrochozoa</taxon>
        <taxon>Mollusca</taxon>
        <taxon>Gastropoda</taxon>
        <taxon>Caenogastropoda</taxon>
        <taxon>Littorinimorpha</taxon>
        <taxon>Littorinoidea</taxon>
        <taxon>Littorinidae</taxon>
        <taxon>Littorina</taxon>
    </lineage>
</organism>
<dbReference type="PROSITE" id="PS51731">
    <property type="entry name" value="GNAT_NAGS"/>
    <property type="match status" value="1"/>
</dbReference>
<keyword evidence="2" id="KW-0808">Transferase</keyword>
<comment type="pathway">
    <text evidence="1">Amino-acid biosynthesis; L-arginine biosynthesis.</text>
</comment>
<dbReference type="Proteomes" id="UP001374579">
    <property type="component" value="Unassembled WGS sequence"/>
</dbReference>
<dbReference type="CDD" id="cd04265">
    <property type="entry name" value="DUF619-NAGS-U"/>
    <property type="match status" value="1"/>
</dbReference>
<dbReference type="GO" id="GO:0006536">
    <property type="term" value="P:glutamate metabolic process"/>
    <property type="evidence" value="ECO:0007669"/>
    <property type="project" value="TreeGrafter"/>
</dbReference>
<reference evidence="5 6" key="1">
    <citation type="submission" date="2024-02" db="EMBL/GenBank/DDBJ databases">
        <title>Chromosome-scale genome assembly of the rough periwinkle Littorina saxatilis.</title>
        <authorList>
            <person name="De Jode A."/>
            <person name="Faria R."/>
            <person name="Formenti G."/>
            <person name="Sims Y."/>
            <person name="Smith T.P."/>
            <person name="Tracey A."/>
            <person name="Wood J.M.D."/>
            <person name="Zagrodzka Z.B."/>
            <person name="Johannesson K."/>
            <person name="Butlin R.K."/>
            <person name="Leder E.H."/>
        </authorList>
    </citation>
    <scope>NUCLEOTIDE SEQUENCE [LARGE SCALE GENOMIC DNA]</scope>
    <source>
        <strain evidence="5">Snail1</strain>
        <tissue evidence="5">Muscle</tissue>
    </source>
</reference>
<dbReference type="Gene3D" id="3.40.630.30">
    <property type="match status" value="1"/>
</dbReference>
<dbReference type="Gene3D" id="3.40.1160.10">
    <property type="entry name" value="Acetylglutamate kinase-like"/>
    <property type="match status" value="1"/>
</dbReference>
<dbReference type="GO" id="GO:0004042">
    <property type="term" value="F:L-glutamate N-acetyltransferase activity"/>
    <property type="evidence" value="ECO:0007669"/>
    <property type="project" value="TreeGrafter"/>
</dbReference>
<accession>A0AAN9BWZ3</accession>
<dbReference type="InterPro" id="IPR006855">
    <property type="entry name" value="Vertebrate-like_GNAT_dom"/>
</dbReference>
<dbReference type="InterPro" id="IPR036393">
    <property type="entry name" value="AceGlu_kinase-like_sf"/>
</dbReference>
<protein>
    <recommendedName>
        <fullName evidence="7">N-acetyltransferase domain-containing protein</fullName>
    </recommendedName>
</protein>
<dbReference type="GO" id="GO:0005759">
    <property type="term" value="C:mitochondrial matrix"/>
    <property type="evidence" value="ECO:0007669"/>
    <property type="project" value="TreeGrafter"/>
</dbReference>
<dbReference type="AlphaFoldDB" id="A0AAN9BWZ3"/>
<evidence type="ECO:0000256" key="1">
    <source>
        <dbReference type="ARBA" id="ARBA00004730"/>
    </source>
</evidence>
<dbReference type="SUPFAM" id="SSF55729">
    <property type="entry name" value="Acyl-CoA N-acyltransferases (Nat)"/>
    <property type="match status" value="1"/>
</dbReference>
<dbReference type="Pfam" id="PF04768">
    <property type="entry name" value="NAT"/>
    <property type="match status" value="1"/>
</dbReference>
<evidence type="ECO:0008006" key="7">
    <source>
        <dbReference type="Google" id="ProtNLM"/>
    </source>
</evidence>
<dbReference type="PANTHER" id="PTHR23342:SF0">
    <property type="entry name" value="N-ACETYLGLUTAMATE SYNTHASE, MITOCHONDRIAL"/>
    <property type="match status" value="1"/>
</dbReference>
<dbReference type="PANTHER" id="PTHR23342">
    <property type="entry name" value="N-ACETYLGLUTAMATE SYNTHASE"/>
    <property type="match status" value="1"/>
</dbReference>
<proteinExistence type="predicted"/>
<feature type="domain" description="N-acetyltransferase" evidence="3">
    <location>
        <begin position="385"/>
        <end position="514"/>
    </location>
</feature>
<dbReference type="SUPFAM" id="SSF53633">
    <property type="entry name" value="Carbamate kinase-like"/>
    <property type="match status" value="1"/>
</dbReference>
<dbReference type="PROSITE" id="PS51186">
    <property type="entry name" value="GNAT"/>
    <property type="match status" value="1"/>
</dbReference>
<dbReference type="InterPro" id="IPR000182">
    <property type="entry name" value="GNAT_dom"/>
</dbReference>
<comment type="caution">
    <text evidence="5">The sequence shown here is derived from an EMBL/GenBank/DDBJ whole genome shotgun (WGS) entry which is preliminary data.</text>
</comment>
<sequence length="547" mass="61155">MYSKRLFATAAAANISNRLPSVPARLLVKYTTGSNVLMTNSRVDAPLLGILRNSRNFSAVTSQNSQWNQGKRNLFSRSRGDSRCSAAAIHVKDSCTPFRLLHKSHMPCKMRDSIPDLQRFLSEIGTDPKEARYWLKQFLNVNQKKPFAVVEVDPQIFEQSEQLEHLASSVSFLQRNALRPVLVIGETPNHPLNPQRSLQELKAASTARSCMLSDALHEQGLESCILFPGSQVIDVDSDSKCNAKVKQVNPDLIQWCMMRQAVPIIPSFGETSLGQTVPLTLWDVTSMVTKQLQPLKVIRVNCHGGFKDDKKQVIANISLPFDSQAAQDKAWCTNAVLTTISEVSSLLCQVPESTSVVITAADTVLQELFTHHGSGTFLKITEPILKHQSFEEVDVDRLKTLLSKSFKKSLSDTYFDDVRHQIHTIYLSERFTAAAVILCTADCDVPYLCKFAVSAQAQGEGVGDILWEAIRRDYKQLFWRSRENNPINPWYFKKSEGSWSNGKWTVFWYGIPEPVLSTALINKAISAPESFCLPEASTRQPETASSV</sequence>
<dbReference type="InterPro" id="IPR016181">
    <property type="entry name" value="Acyl_CoA_acyltransferase"/>
</dbReference>
<evidence type="ECO:0000313" key="5">
    <source>
        <dbReference type="EMBL" id="KAK7112830.1"/>
    </source>
</evidence>
<feature type="domain" description="N-acetyltransferase" evidence="4">
    <location>
        <begin position="382"/>
        <end position="532"/>
    </location>
</feature>
<gene>
    <name evidence="5" type="ORF">V1264_012216</name>
</gene>